<accession>A0ABR2EMH8</accession>
<gene>
    <name evidence="2" type="ORF">V6N12_048942</name>
</gene>
<evidence type="ECO:0000313" key="2">
    <source>
        <dbReference type="EMBL" id="KAK8561886.1"/>
    </source>
</evidence>
<keyword evidence="3" id="KW-1185">Reference proteome</keyword>
<feature type="region of interest" description="Disordered" evidence="1">
    <location>
        <begin position="16"/>
        <end position="44"/>
    </location>
</feature>
<reference evidence="2 3" key="1">
    <citation type="journal article" date="2024" name="G3 (Bethesda)">
        <title>Genome assembly of Hibiscus sabdariffa L. provides insights into metabolisms of medicinal natural products.</title>
        <authorList>
            <person name="Kim T."/>
        </authorList>
    </citation>
    <scope>NUCLEOTIDE SEQUENCE [LARGE SCALE GENOMIC DNA]</scope>
    <source>
        <strain evidence="2">TK-2024</strain>
        <tissue evidence="2">Old leaves</tissue>
    </source>
</reference>
<name>A0ABR2EMH8_9ROSI</name>
<dbReference type="EMBL" id="JBBPBM010000013">
    <property type="protein sequence ID" value="KAK8561886.1"/>
    <property type="molecule type" value="Genomic_DNA"/>
</dbReference>
<comment type="caution">
    <text evidence="2">The sequence shown here is derived from an EMBL/GenBank/DDBJ whole genome shotgun (WGS) entry which is preliminary data.</text>
</comment>
<organism evidence="2 3">
    <name type="scientific">Hibiscus sabdariffa</name>
    <name type="common">roselle</name>
    <dbReference type="NCBI Taxonomy" id="183260"/>
    <lineage>
        <taxon>Eukaryota</taxon>
        <taxon>Viridiplantae</taxon>
        <taxon>Streptophyta</taxon>
        <taxon>Embryophyta</taxon>
        <taxon>Tracheophyta</taxon>
        <taxon>Spermatophyta</taxon>
        <taxon>Magnoliopsida</taxon>
        <taxon>eudicotyledons</taxon>
        <taxon>Gunneridae</taxon>
        <taxon>Pentapetalae</taxon>
        <taxon>rosids</taxon>
        <taxon>malvids</taxon>
        <taxon>Malvales</taxon>
        <taxon>Malvaceae</taxon>
        <taxon>Malvoideae</taxon>
        <taxon>Hibiscus</taxon>
    </lineage>
</organism>
<evidence type="ECO:0000313" key="3">
    <source>
        <dbReference type="Proteomes" id="UP001472677"/>
    </source>
</evidence>
<protein>
    <submittedName>
        <fullName evidence="2">Uncharacterized protein</fullName>
    </submittedName>
</protein>
<proteinExistence type="predicted"/>
<feature type="region of interest" description="Disordered" evidence="1">
    <location>
        <begin position="150"/>
        <end position="178"/>
    </location>
</feature>
<dbReference type="Proteomes" id="UP001472677">
    <property type="component" value="Unassembled WGS sequence"/>
</dbReference>
<evidence type="ECO:0000256" key="1">
    <source>
        <dbReference type="SAM" id="MobiDB-lite"/>
    </source>
</evidence>
<sequence>MFSSVQVSTPHVIGQIFPDNLAPPDDPVLPGSHNDSGRSVVDVPSLSSLERSGFPVEVIDQQIAKRGKISDPVLEGDDSGQMEGSGSPKVSYARVVAGANKQTAVEPAPSLDAVIVNAGDVKVDRSGSSEDNNMSARIEKEVYGPWMLAPFKRRQPRKDTTRSKGPSSLPGSSGGSRFAILEDNVDTDLAPSNGRVGLVPESCPWVAKLQSDSRVVSDLSAIRGVAIGSRSVPGTIDSHEVAAGLAQRVQVVDSDGSQAPRVESHVVQNVAGNHSAISIIDVANEKRRQSLVNVGGRQVVSRKSMGNRLKANLRLRKGKENIPSSKPLLRDWLLPIPSTSSPIGSSGVGNSNTGDGADLNPHLVQDVSRVGLRVTFEHAGSDL</sequence>